<keyword evidence="1" id="KW-0472">Membrane</keyword>
<dbReference type="Proteomes" id="UP001370348">
    <property type="component" value="Chromosome"/>
</dbReference>
<evidence type="ECO:0000256" key="1">
    <source>
        <dbReference type="SAM" id="Phobius"/>
    </source>
</evidence>
<keyword evidence="1" id="KW-1133">Transmembrane helix</keyword>
<reference evidence="2 3" key="1">
    <citation type="submission" date="2021-12" db="EMBL/GenBank/DDBJ databases">
        <title>Discovery of the Pendulisporaceae a myxobacterial family with distinct sporulation behavior and unique specialized metabolism.</title>
        <authorList>
            <person name="Garcia R."/>
            <person name="Popoff A."/>
            <person name="Bader C.D."/>
            <person name="Loehr J."/>
            <person name="Walesch S."/>
            <person name="Walt C."/>
            <person name="Boldt J."/>
            <person name="Bunk B."/>
            <person name="Haeckl F.J.F.P.J."/>
            <person name="Gunesch A.P."/>
            <person name="Birkelbach J."/>
            <person name="Nuebel U."/>
            <person name="Pietschmann T."/>
            <person name="Bach T."/>
            <person name="Mueller R."/>
        </authorList>
    </citation>
    <scope>NUCLEOTIDE SEQUENCE [LARGE SCALE GENOMIC DNA]</scope>
    <source>
        <strain evidence="2 3">MSr11954</strain>
    </source>
</reference>
<dbReference type="EMBL" id="CP089984">
    <property type="protein sequence ID" value="WXB10955.1"/>
    <property type="molecule type" value="Genomic_DNA"/>
</dbReference>
<accession>A0ABZ2LJQ1</accession>
<sequence>MTERTARQKLASRLVYGSFLGLAAAFILSSAFQLIVSVFGLGIEPLAAPGAGAGQTVDSHPHACTEGIASLSAALDRSFAHAAGPDPTAGAAGEPASEEALLANFRKNLEPEWAEERKIEESCMGQPRGRDAFAALLRLKLAEEGFVRRQMVEIDPLRRSVQAYLPH</sequence>
<keyword evidence="3" id="KW-1185">Reference proteome</keyword>
<evidence type="ECO:0000313" key="2">
    <source>
        <dbReference type="EMBL" id="WXB10955.1"/>
    </source>
</evidence>
<keyword evidence="1" id="KW-0812">Transmembrane</keyword>
<feature type="transmembrane region" description="Helical" evidence="1">
    <location>
        <begin position="14"/>
        <end position="36"/>
    </location>
</feature>
<evidence type="ECO:0000313" key="3">
    <source>
        <dbReference type="Proteomes" id="UP001370348"/>
    </source>
</evidence>
<dbReference type="RefSeq" id="WP_394820571.1">
    <property type="nucleotide sequence ID" value="NZ_CP089984.1"/>
</dbReference>
<name>A0ABZ2LJQ1_9BACT</name>
<protein>
    <submittedName>
        <fullName evidence="2">Uncharacterized protein</fullName>
    </submittedName>
</protein>
<proteinExistence type="predicted"/>
<gene>
    <name evidence="2" type="ORF">LZC94_24095</name>
</gene>
<organism evidence="2 3">
    <name type="scientific">Pendulispora albinea</name>
    <dbReference type="NCBI Taxonomy" id="2741071"/>
    <lineage>
        <taxon>Bacteria</taxon>
        <taxon>Pseudomonadati</taxon>
        <taxon>Myxococcota</taxon>
        <taxon>Myxococcia</taxon>
        <taxon>Myxococcales</taxon>
        <taxon>Sorangiineae</taxon>
        <taxon>Pendulisporaceae</taxon>
        <taxon>Pendulispora</taxon>
    </lineage>
</organism>